<dbReference type="InterPro" id="IPR043502">
    <property type="entry name" value="DNA/RNA_pol_sf"/>
</dbReference>
<dbReference type="InterPro" id="IPR000477">
    <property type="entry name" value="RT_dom"/>
</dbReference>
<dbReference type="AlphaFoldDB" id="A0A9P0Q122"/>
<dbReference type="CDD" id="cd01650">
    <property type="entry name" value="RT_nLTR_like"/>
    <property type="match status" value="1"/>
</dbReference>
<dbReference type="PROSITE" id="PS50878">
    <property type="entry name" value="RT_POL"/>
    <property type="match status" value="1"/>
</dbReference>
<dbReference type="GO" id="GO:0003824">
    <property type="term" value="F:catalytic activity"/>
    <property type="evidence" value="ECO:0007669"/>
    <property type="project" value="InterPro"/>
</dbReference>
<feature type="region of interest" description="Disordered" evidence="1">
    <location>
        <begin position="735"/>
        <end position="758"/>
    </location>
</feature>
<evidence type="ECO:0000313" key="3">
    <source>
        <dbReference type="EMBL" id="CAH2006616.1"/>
    </source>
</evidence>
<dbReference type="Proteomes" id="UP001152888">
    <property type="component" value="Unassembled WGS sequence"/>
</dbReference>
<evidence type="ECO:0000256" key="1">
    <source>
        <dbReference type="SAM" id="MobiDB-lite"/>
    </source>
</evidence>
<dbReference type="SUPFAM" id="SSF56672">
    <property type="entry name" value="DNA/RNA polymerases"/>
    <property type="match status" value="1"/>
</dbReference>
<dbReference type="EMBL" id="CAKOFQ010007697">
    <property type="protein sequence ID" value="CAH2006616.1"/>
    <property type="molecule type" value="Genomic_DNA"/>
</dbReference>
<dbReference type="InterPro" id="IPR005135">
    <property type="entry name" value="Endo/exonuclease/phosphatase"/>
</dbReference>
<gene>
    <name evidence="3" type="ORF">ACAOBT_LOCUS29198</name>
</gene>
<evidence type="ECO:0000259" key="2">
    <source>
        <dbReference type="PROSITE" id="PS50878"/>
    </source>
</evidence>
<dbReference type="Gene3D" id="3.60.10.10">
    <property type="entry name" value="Endonuclease/exonuclease/phosphatase"/>
    <property type="match status" value="1"/>
</dbReference>
<proteinExistence type="predicted"/>
<dbReference type="Pfam" id="PF00078">
    <property type="entry name" value="RVT_1"/>
    <property type="match status" value="1"/>
</dbReference>
<evidence type="ECO:0000313" key="4">
    <source>
        <dbReference type="Proteomes" id="UP001152888"/>
    </source>
</evidence>
<dbReference type="PANTHER" id="PTHR33332">
    <property type="entry name" value="REVERSE TRANSCRIPTASE DOMAIN-CONTAINING PROTEIN"/>
    <property type="match status" value="1"/>
</dbReference>
<name>A0A9P0Q122_ACAOB</name>
<dbReference type="Pfam" id="PF14529">
    <property type="entry name" value="Exo_endo_phos_2"/>
    <property type="match status" value="1"/>
</dbReference>
<reference evidence="3" key="1">
    <citation type="submission" date="2022-03" db="EMBL/GenBank/DDBJ databases">
        <authorList>
            <person name="Sayadi A."/>
        </authorList>
    </citation>
    <scope>NUCLEOTIDE SEQUENCE</scope>
</reference>
<feature type="domain" description="Reverse transcriptase" evidence="2">
    <location>
        <begin position="350"/>
        <end position="618"/>
    </location>
</feature>
<protein>
    <recommendedName>
        <fullName evidence="2">Reverse transcriptase domain-containing protein</fullName>
    </recommendedName>
</protein>
<keyword evidence="4" id="KW-1185">Reference proteome</keyword>
<dbReference type="SUPFAM" id="SSF56219">
    <property type="entry name" value="DNase I-like"/>
    <property type="match status" value="1"/>
</dbReference>
<sequence length="807" mass="90813">MLWNKFRHVNHNFDDPLEYLAVQIDFLNINHPASEVVLLDDFNAHNELWLGSNKTDAAGRAVEAFALTQGLTQLVTSPTFFPRVSSHASSLLDLFLTTHPAPYSTAVLSPLGNSDHGVVEVRFRSEAAVAAETRTGRKTWHYGHADWEGLRDFFSSFPWSDVCFTDADASTVCSSITEIIHVGMEEYIPHTVKVPKPGSNGWFNKSCDTARQQKIKAHRTYLQNPTVENRQADVESRNKYNEAVRNAKNQHDIKVRHRVMSQRNGSRSFWTLAKQIEKNFSHSSLPPLTLLAKIFAANSTMDVPTNAQVPSIQRVPHTMREVTFRHKTVRRVLLSLDINKASGPDLIPAIVLKRCAAELAPVFSRLFQISYESGTFPENWKFAHMCINRELLDYLERYSLISDRQYGFRHQRSTGDLLAYVTQLWSKLIHSNGEAHVVALDITKAFDQLWHAALLSKLPSYGLPEKLCRWVADFISGRKISVVIDGFSSSSHNVNAGVPQGSVLAPTLFLLHINDLLSCTINPIHSFADDSTLHAGIQSDKPISAAELEKRRLATTSSLTRDLEAITAWGRNNLVQFNASKTQYCTLTNKKRPSAHTVSMDGRVLPKSHSFRLVGVQITEDLIWHEHISSIAAAAGKKLGYLFRAKKYFSPHDLLTLYKAQIRPSLEYCSHIWGAAAPTTLSMLDAVQRRAVRLIDDSSLTDSLGTLSHRRAVGDLALFYRYTNGLCSSELSSMMPPRDVPARQTRLTSASHPDRVKLRTSRTGRYDRSFVPRVSRLWNSLREEAFPSFTNLRQFKNRINKISLGSS</sequence>
<comment type="caution">
    <text evidence="3">The sequence shown here is derived from an EMBL/GenBank/DDBJ whole genome shotgun (WGS) entry which is preliminary data.</text>
</comment>
<dbReference type="InterPro" id="IPR036691">
    <property type="entry name" value="Endo/exonu/phosph_ase_sf"/>
</dbReference>
<organism evidence="3 4">
    <name type="scientific">Acanthoscelides obtectus</name>
    <name type="common">Bean weevil</name>
    <name type="synonym">Bruchus obtectus</name>
    <dbReference type="NCBI Taxonomy" id="200917"/>
    <lineage>
        <taxon>Eukaryota</taxon>
        <taxon>Metazoa</taxon>
        <taxon>Ecdysozoa</taxon>
        <taxon>Arthropoda</taxon>
        <taxon>Hexapoda</taxon>
        <taxon>Insecta</taxon>
        <taxon>Pterygota</taxon>
        <taxon>Neoptera</taxon>
        <taxon>Endopterygota</taxon>
        <taxon>Coleoptera</taxon>
        <taxon>Polyphaga</taxon>
        <taxon>Cucujiformia</taxon>
        <taxon>Chrysomeloidea</taxon>
        <taxon>Chrysomelidae</taxon>
        <taxon>Bruchinae</taxon>
        <taxon>Bruchini</taxon>
        <taxon>Acanthoscelides</taxon>
    </lineage>
</organism>
<accession>A0A9P0Q122</accession>
<dbReference type="OrthoDB" id="10065625at2759"/>
<dbReference type="GO" id="GO:0071897">
    <property type="term" value="P:DNA biosynthetic process"/>
    <property type="evidence" value="ECO:0007669"/>
    <property type="project" value="UniProtKB-ARBA"/>
</dbReference>